<feature type="domain" description="Histidine kinase/HSP90-like ATPase" evidence="5">
    <location>
        <begin position="285"/>
        <end position="370"/>
    </location>
</feature>
<keyword evidence="2 7" id="KW-0418">Kinase</keyword>
<dbReference type="Proteomes" id="UP001251870">
    <property type="component" value="Unassembled WGS sequence"/>
</dbReference>
<evidence type="ECO:0000256" key="4">
    <source>
        <dbReference type="SAM" id="Phobius"/>
    </source>
</evidence>
<dbReference type="InterPro" id="IPR036890">
    <property type="entry name" value="HATPase_C_sf"/>
</dbReference>
<evidence type="ECO:0000313" key="8">
    <source>
        <dbReference type="Proteomes" id="UP001251870"/>
    </source>
</evidence>
<dbReference type="SUPFAM" id="SSF55874">
    <property type="entry name" value="ATPase domain of HSP90 chaperone/DNA topoisomerase II/histidine kinase"/>
    <property type="match status" value="1"/>
</dbReference>
<dbReference type="InterPro" id="IPR011712">
    <property type="entry name" value="Sig_transdc_His_kin_sub3_dim/P"/>
</dbReference>
<dbReference type="RefSeq" id="WP_310548374.1">
    <property type="nucleotide sequence ID" value="NZ_JAVKGR010000007.1"/>
</dbReference>
<evidence type="ECO:0000259" key="5">
    <source>
        <dbReference type="Pfam" id="PF02518"/>
    </source>
</evidence>
<organism evidence="7 8">
    <name type="scientific">Nesterenkonia aerolata</name>
    <dbReference type="NCBI Taxonomy" id="3074079"/>
    <lineage>
        <taxon>Bacteria</taxon>
        <taxon>Bacillati</taxon>
        <taxon>Actinomycetota</taxon>
        <taxon>Actinomycetes</taxon>
        <taxon>Micrococcales</taxon>
        <taxon>Micrococcaceae</taxon>
        <taxon>Nesterenkonia</taxon>
    </lineage>
</organism>
<feature type="domain" description="Signal transduction histidine kinase subgroup 3 dimerisation and phosphoacceptor" evidence="6">
    <location>
        <begin position="186"/>
        <end position="252"/>
    </location>
</feature>
<dbReference type="PANTHER" id="PTHR24421:SF63">
    <property type="entry name" value="SENSOR HISTIDINE KINASE DESK"/>
    <property type="match status" value="1"/>
</dbReference>
<protein>
    <submittedName>
        <fullName evidence="7">Sensor histidine kinase</fullName>
    </submittedName>
</protein>
<accession>A0ABU2DSA4</accession>
<keyword evidence="1" id="KW-0808">Transferase</keyword>
<dbReference type="InterPro" id="IPR050482">
    <property type="entry name" value="Sensor_HK_TwoCompSys"/>
</dbReference>
<keyword evidence="4" id="KW-0472">Membrane</keyword>
<dbReference type="Gene3D" id="1.20.5.1930">
    <property type="match status" value="1"/>
</dbReference>
<sequence length="370" mass="39803">MTSTETDTREAGAGFPLDMLYAAVWLVFLVPVGVGVYTVGETAGVRVFGYAMLAAFILVYMTLMSRWMPAVESNAGPSNGQLVGAVALLMAIMGLTGIAAGSFVIGMTPYLTALAAFCLSPRDGIPVGVVLWLGPSFLAAAIWGLPSWWLVGGPGVGVLFIVVIRMTEHYEERQRRDEEQLRQAQERSAIARDVHDVLGHSLTVLSIKAQLAGRLIDDDPVRAKEELAQIDTLARESLSQVRSTVTRLRTPQLETEVEAVRTALEAAGVEFELKAEKAPAEIDDDDRLLAWTLREAVTNVLRHAGAERCRVELGPGRISITDDGVGLPEEAEGAAGHGLRGLRERVRAARAQVEAGPGEDGIGTRIEVRL</sequence>
<dbReference type="PANTHER" id="PTHR24421">
    <property type="entry name" value="NITRATE/NITRITE SENSOR PROTEIN NARX-RELATED"/>
    <property type="match status" value="1"/>
</dbReference>
<keyword evidence="4" id="KW-1133">Transmembrane helix</keyword>
<feature type="transmembrane region" description="Helical" evidence="4">
    <location>
        <begin position="148"/>
        <end position="166"/>
    </location>
</feature>
<dbReference type="EMBL" id="JAVKGR010000007">
    <property type="protein sequence ID" value="MDR8019385.1"/>
    <property type="molecule type" value="Genomic_DNA"/>
</dbReference>
<name>A0ABU2DSA4_9MICC</name>
<proteinExistence type="predicted"/>
<comment type="caution">
    <text evidence="7">The sequence shown here is derived from an EMBL/GenBank/DDBJ whole genome shotgun (WGS) entry which is preliminary data.</text>
</comment>
<reference evidence="7 8" key="1">
    <citation type="submission" date="2023-09" db="EMBL/GenBank/DDBJ databases">
        <title>Description of three actinobacteria isolated from air of manufacturing shop in a pharmaceutical factory.</title>
        <authorList>
            <person name="Zhang D.-F."/>
        </authorList>
    </citation>
    <scope>NUCLEOTIDE SEQUENCE [LARGE SCALE GENOMIC DNA]</scope>
    <source>
        <strain evidence="7 8">LY-0111</strain>
    </source>
</reference>
<gene>
    <name evidence="7" type="ORF">RIL96_07370</name>
</gene>
<dbReference type="InterPro" id="IPR003594">
    <property type="entry name" value="HATPase_dom"/>
</dbReference>
<dbReference type="CDD" id="cd16917">
    <property type="entry name" value="HATPase_UhpB-NarQ-NarX-like"/>
    <property type="match status" value="1"/>
</dbReference>
<feature type="transmembrane region" description="Helical" evidence="4">
    <location>
        <begin position="47"/>
        <end position="68"/>
    </location>
</feature>
<evidence type="ECO:0000313" key="7">
    <source>
        <dbReference type="EMBL" id="MDR8019385.1"/>
    </source>
</evidence>
<keyword evidence="8" id="KW-1185">Reference proteome</keyword>
<evidence type="ECO:0000256" key="3">
    <source>
        <dbReference type="ARBA" id="ARBA00023012"/>
    </source>
</evidence>
<feature type="transmembrane region" description="Helical" evidence="4">
    <location>
        <begin position="20"/>
        <end position="40"/>
    </location>
</feature>
<evidence type="ECO:0000256" key="2">
    <source>
        <dbReference type="ARBA" id="ARBA00022777"/>
    </source>
</evidence>
<evidence type="ECO:0000256" key="1">
    <source>
        <dbReference type="ARBA" id="ARBA00022679"/>
    </source>
</evidence>
<keyword evidence="4" id="KW-0812">Transmembrane</keyword>
<feature type="transmembrane region" description="Helical" evidence="4">
    <location>
        <begin position="88"/>
        <end position="112"/>
    </location>
</feature>
<dbReference type="Pfam" id="PF07730">
    <property type="entry name" value="HisKA_3"/>
    <property type="match status" value="1"/>
</dbReference>
<keyword evidence="3" id="KW-0902">Two-component regulatory system</keyword>
<dbReference type="GO" id="GO:0016301">
    <property type="term" value="F:kinase activity"/>
    <property type="evidence" value="ECO:0007669"/>
    <property type="project" value="UniProtKB-KW"/>
</dbReference>
<dbReference type="Gene3D" id="3.30.565.10">
    <property type="entry name" value="Histidine kinase-like ATPase, C-terminal domain"/>
    <property type="match status" value="1"/>
</dbReference>
<dbReference type="Pfam" id="PF02518">
    <property type="entry name" value="HATPase_c"/>
    <property type="match status" value="1"/>
</dbReference>
<evidence type="ECO:0000259" key="6">
    <source>
        <dbReference type="Pfam" id="PF07730"/>
    </source>
</evidence>